<dbReference type="PANTHER" id="PTHR34846:SF10">
    <property type="entry name" value="CYTOPLASMIC PROTEIN"/>
    <property type="match status" value="1"/>
</dbReference>
<comment type="caution">
    <text evidence="2">The sequence shown here is derived from an EMBL/GenBank/DDBJ whole genome shotgun (WGS) entry which is preliminary data.</text>
</comment>
<keyword evidence="2" id="KW-0560">Oxidoreductase</keyword>
<dbReference type="EMBL" id="VLLG01000002">
    <property type="protein sequence ID" value="TWI92084.1"/>
    <property type="molecule type" value="Genomic_DNA"/>
</dbReference>
<dbReference type="InterPro" id="IPR029032">
    <property type="entry name" value="AhpD-like"/>
</dbReference>
<dbReference type="NCBIfam" id="TIGR00778">
    <property type="entry name" value="ahpD_dom"/>
    <property type="match status" value="1"/>
</dbReference>
<reference evidence="2 3" key="1">
    <citation type="journal article" date="2013" name="Stand. Genomic Sci.">
        <title>Genomic Encyclopedia of Type Strains, Phase I: The one thousand microbial genomes (KMG-I) project.</title>
        <authorList>
            <person name="Kyrpides N.C."/>
            <person name="Woyke T."/>
            <person name="Eisen J.A."/>
            <person name="Garrity G."/>
            <person name="Lilburn T.G."/>
            <person name="Beck B.J."/>
            <person name="Whitman W.B."/>
            <person name="Hugenholtz P."/>
            <person name="Klenk H.P."/>
        </authorList>
    </citation>
    <scope>NUCLEOTIDE SEQUENCE [LARGE SCALE GENOMIC DNA]</scope>
    <source>
        <strain evidence="2 3">DSM 13484</strain>
    </source>
</reference>
<dbReference type="RefSeq" id="WP_145711311.1">
    <property type="nucleotide sequence ID" value="NZ_BAAAFY010000001.1"/>
</dbReference>
<proteinExistence type="predicted"/>
<name>A0A562TFP3_CHIJA</name>
<evidence type="ECO:0000313" key="2">
    <source>
        <dbReference type="EMBL" id="TWI92084.1"/>
    </source>
</evidence>
<evidence type="ECO:0000313" key="3">
    <source>
        <dbReference type="Proteomes" id="UP000316778"/>
    </source>
</evidence>
<protein>
    <submittedName>
        <fullName evidence="2">AhpD family alkylhydroperoxidase</fullName>
    </submittedName>
</protein>
<organism evidence="2 3">
    <name type="scientific">Chitinophaga japonensis</name>
    <name type="common">Flexibacter japonensis</name>
    <dbReference type="NCBI Taxonomy" id="104662"/>
    <lineage>
        <taxon>Bacteria</taxon>
        <taxon>Pseudomonadati</taxon>
        <taxon>Bacteroidota</taxon>
        <taxon>Chitinophagia</taxon>
        <taxon>Chitinophagales</taxon>
        <taxon>Chitinophagaceae</taxon>
        <taxon>Chitinophaga</taxon>
    </lineage>
</organism>
<keyword evidence="3" id="KW-1185">Reference proteome</keyword>
<accession>A0A562TFP3</accession>
<sequence>MTQRIALQDANKGLLDGMMKTEFYLKKSGLDLKLQELVKYRVSQINHCAYCLDMHHKEAVHLGETEQRLYSLVAWRETPYYTDKERAVLALAEAVTHISQDGVSDEVYNNVAAFFTKAEIADLVVAIAQINAWNRLNVTFCTIPGGYEVGSI</sequence>
<dbReference type="Gene3D" id="1.20.1290.10">
    <property type="entry name" value="AhpD-like"/>
    <property type="match status" value="1"/>
</dbReference>
<feature type="domain" description="Carboxymuconolactone decarboxylase-like" evidence="1">
    <location>
        <begin position="15"/>
        <end position="94"/>
    </location>
</feature>
<dbReference type="Pfam" id="PF02627">
    <property type="entry name" value="CMD"/>
    <property type="match status" value="1"/>
</dbReference>
<dbReference type="OrthoDB" id="9801997at2"/>
<dbReference type="Proteomes" id="UP000316778">
    <property type="component" value="Unassembled WGS sequence"/>
</dbReference>
<dbReference type="PANTHER" id="PTHR34846">
    <property type="entry name" value="4-CARBOXYMUCONOLACTONE DECARBOXYLASE FAMILY PROTEIN (AFU_ORTHOLOGUE AFUA_6G11590)"/>
    <property type="match status" value="1"/>
</dbReference>
<gene>
    <name evidence="2" type="ORF">LX66_1466</name>
</gene>
<dbReference type="AlphaFoldDB" id="A0A562TFP3"/>
<dbReference type="GO" id="GO:0051920">
    <property type="term" value="F:peroxiredoxin activity"/>
    <property type="evidence" value="ECO:0007669"/>
    <property type="project" value="InterPro"/>
</dbReference>
<dbReference type="SUPFAM" id="SSF69118">
    <property type="entry name" value="AhpD-like"/>
    <property type="match status" value="1"/>
</dbReference>
<dbReference type="InterPro" id="IPR004675">
    <property type="entry name" value="AhpD_core"/>
</dbReference>
<dbReference type="InterPro" id="IPR003779">
    <property type="entry name" value="CMD-like"/>
</dbReference>
<evidence type="ECO:0000259" key="1">
    <source>
        <dbReference type="Pfam" id="PF02627"/>
    </source>
</evidence>
<keyword evidence="2" id="KW-0575">Peroxidase</keyword>